<evidence type="ECO:0000313" key="2">
    <source>
        <dbReference type="EMBL" id="BAF27262.1"/>
    </source>
</evidence>
<feature type="compositionally biased region" description="Basic residues" evidence="1">
    <location>
        <begin position="359"/>
        <end position="369"/>
    </location>
</feature>
<feature type="compositionally biased region" description="Low complexity" evidence="1">
    <location>
        <begin position="190"/>
        <end position="207"/>
    </location>
</feature>
<evidence type="ECO:0000256" key="1">
    <source>
        <dbReference type="SAM" id="MobiDB-lite"/>
    </source>
</evidence>
<feature type="compositionally biased region" description="Basic residues" evidence="1">
    <location>
        <begin position="237"/>
        <end position="253"/>
    </location>
</feature>
<feature type="compositionally biased region" description="Gly residues" evidence="1">
    <location>
        <begin position="121"/>
        <end position="139"/>
    </location>
</feature>
<gene>
    <name evidence="2" type="ordered locus">Os10g0566400</name>
</gene>
<accession>Q0IVK3</accession>
<feature type="compositionally biased region" description="Basic residues" evidence="1">
    <location>
        <begin position="264"/>
        <end position="289"/>
    </location>
</feature>
<dbReference type="AlphaFoldDB" id="Q0IVK3"/>
<reference evidence="2 3" key="1">
    <citation type="journal article" date="2005" name="Nature">
        <title>The map-based sequence of the rice genome.</title>
        <authorList>
            <consortium name="International rice genome sequencing project (IRGSP)"/>
            <person name="Matsumoto T."/>
            <person name="Wu J."/>
            <person name="Kanamori H."/>
            <person name="Katayose Y."/>
            <person name="Fujisawa M."/>
            <person name="Namiki N."/>
            <person name="Mizuno H."/>
            <person name="Yamamoto K."/>
            <person name="Antonio B.A."/>
            <person name="Baba T."/>
            <person name="Sakata K."/>
            <person name="Nagamura Y."/>
            <person name="Aoki H."/>
            <person name="Arikawa K."/>
            <person name="Arita K."/>
            <person name="Bito T."/>
            <person name="Chiden Y."/>
            <person name="Fujitsuka N."/>
            <person name="Fukunaka R."/>
            <person name="Hamada M."/>
            <person name="Harada C."/>
            <person name="Hayashi A."/>
            <person name="Hijishita S."/>
            <person name="Honda M."/>
            <person name="Hosokawa S."/>
            <person name="Ichikawa Y."/>
            <person name="Idonuma A."/>
            <person name="Iijima M."/>
            <person name="Ikeda M."/>
            <person name="Ikeno M."/>
            <person name="Ito K."/>
            <person name="Ito S."/>
            <person name="Ito T."/>
            <person name="Ito Y."/>
            <person name="Ito Y."/>
            <person name="Iwabuchi A."/>
            <person name="Kamiya K."/>
            <person name="Karasawa W."/>
            <person name="Kurita K."/>
            <person name="Katagiri S."/>
            <person name="Kikuta A."/>
            <person name="Kobayashi H."/>
            <person name="Kobayashi N."/>
            <person name="Machita K."/>
            <person name="Maehara T."/>
            <person name="Masukawa M."/>
            <person name="Mizubayashi T."/>
            <person name="Mukai Y."/>
            <person name="Nagasaki H."/>
            <person name="Nagata Y."/>
            <person name="Naito S."/>
            <person name="Nakashima M."/>
            <person name="Nakama Y."/>
            <person name="Nakamichi Y."/>
            <person name="Nakamura M."/>
            <person name="Meguro A."/>
            <person name="Negishi M."/>
            <person name="Ohta I."/>
            <person name="Ohta T."/>
            <person name="Okamoto M."/>
            <person name="Ono N."/>
            <person name="Saji S."/>
            <person name="Sakaguchi M."/>
            <person name="Sakai K."/>
            <person name="Shibata M."/>
            <person name="Shimokawa T."/>
            <person name="Song J."/>
            <person name="Takazaki Y."/>
            <person name="Terasawa K."/>
            <person name="Tsugane M."/>
            <person name="Tsuji K."/>
            <person name="Ueda S."/>
            <person name="Waki K."/>
            <person name="Yamagata H."/>
            <person name="Yamamoto M."/>
            <person name="Yamamoto S."/>
            <person name="Yamane H."/>
            <person name="Yoshiki S."/>
            <person name="Yoshihara R."/>
            <person name="Yukawa K."/>
            <person name="Zhong H."/>
            <person name="Yano M."/>
            <person name="Yuan Q."/>
            <person name="Ouyang S."/>
            <person name="Liu J."/>
            <person name="Jones K.M."/>
            <person name="Gansberger K."/>
            <person name="Moffat K."/>
            <person name="Hill J."/>
            <person name="Bera J."/>
            <person name="Fadrosh D."/>
            <person name="Jin S."/>
            <person name="Johri S."/>
            <person name="Kim M."/>
            <person name="Overton L."/>
            <person name="Reardon M."/>
            <person name="Tsitrin T."/>
            <person name="Vuong H."/>
            <person name="Weaver B."/>
            <person name="Ciecko A."/>
            <person name="Tallon L."/>
            <person name="Jackson J."/>
            <person name="Pai G."/>
            <person name="Aken S.V."/>
            <person name="Utterback T."/>
            <person name="Reidmuller S."/>
            <person name="Feldblyum T."/>
            <person name="Hsiao J."/>
            <person name="Zismann V."/>
            <person name="Iobst S."/>
            <person name="de Vazeille A.R."/>
            <person name="Buell C.R."/>
            <person name="Ying K."/>
            <person name="Li Y."/>
            <person name="Lu T."/>
            <person name="Huang Y."/>
            <person name="Zhao Q."/>
            <person name="Feng Q."/>
            <person name="Zhang L."/>
            <person name="Zhu J."/>
            <person name="Weng Q."/>
            <person name="Mu J."/>
            <person name="Lu Y."/>
            <person name="Fan D."/>
            <person name="Liu Y."/>
            <person name="Guan J."/>
            <person name="Zhang Y."/>
            <person name="Yu S."/>
            <person name="Liu X."/>
            <person name="Zhang Y."/>
            <person name="Hong G."/>
            <person name="Han B."/>
            <person name="Choisne N."/>
            <person name="Demange N."/>
            <person name="Orjeda G."/>
            <person name="Samain S."/>
            <person name="Cattolico L."/>
            <person name="Pelletier E."/>
            <person name="Couloux A."/>
            <person name="Segurens B."/>
            <person name="Wincker P."/>
            <person name="D'Hont A."/>
            <person name="Scarpelli C."/>
            <person name="Weissenbach J."/>
            <person name="Salanoubat M."/>
            <person name="Quetier F."/>
            <person name="Yu Y."/>
            <person name="Kim H.R."/>
            <person name="Rambo T."/>
            <person name="Currie J."/>
            <person name="Collura K."/>
            <person name="Luo M."/>
            <person name="Yang T."/>
            <person name="Ammiraju J.S.S."/>
            <person name="Engler F."/>
            <person name="Soderlund C."/>
            <person name="Wing R.A."/>
            <person name="Palmer L.E."/>
            <person name="de la Bastide M."/>
            <person name="Spiegel L."/>
            <person name="Nascimento L."/>
            <person name="Zutavern T."/>
            <person name="O'Shaughnessy A."/>
            <person name="Dike S."/>
            <person name="Dedhia N."/>
            <person name="Preston R."/>
            <person name="Balija V."/>
            <person name="McCombie W.R."/>
            <person name="Chow T."/>
            <person name="Chen H."/>
            <person name="Chung M."/>
            <person name="Chen C."/>
            <person name="Shaw J."/>
            <person name="Wu H."/>
            <person name="Hsiao K."/>
            <person name="Chao Y."/>
            <person name="Chu M."/>
            <person name="Cheng C."/>
            <person name="Hour A."/>
            <person name="Lee P."/>
            <person name="Lin S."/>
            <person name="Lin Y."/>
            <person name="Liou J."/>
            <person name="Liu S."/>
            <person name="Hsing Y."/>
            <person name="Raghuvanshi S."/>
            <person name="Mohanty A."/>
            <person name="Bharti A.K."/>
            <person name="Gaur A."/>
            <person name="Gupta V."/>
            <person name="Kumar D."/>
            <person name="Ravi V."/>
            <person name="Vij S."/>
            <person name="Kapur A."/>
            <person name="Khurana P."/>
            <person name="Khurana P."/>
            <person name="Khurana J.P."/>
            <person name="Tyagi A.K."/>
            <person name="Gaikwad K."/>
            <person name="Singh A."/>
            <person name="Dalal V."/>
            <person name="Srivastava S."/>
            <person name="Dixit A."/>
            <person name="Pal A.K."/>
            <person name="Ghazi I.A."/>
            <person name="Yadav M."/>
            <person name="Pandit A."/>
            <person name="Bhargava A."/>
            <person name="Sureshbabu K."/>
            <person name="Batra K."/>
            <person name="Sharma T.R."/>
            <person name="Mohapatra T."/>
            <person name="Singh N.K."/>
            <person name="Messing J."/>
            <person name="Nelson A.B."/>
            <person name="Fuks G."/>
            <person name="Kavchok S."/>
            <person name="Keizer G."/>
            <person name="Linton E."/>
            <person name="Llaca V."/>
            <person name="Song R."/>
            <person name="Tanyolac B."/>
            <person name="Young S."/>
            <person name="Ho-Il K."/>
            <person name="Hahn J.H."/>
            <person name="Sangsakoo G."/>
            <person name="Vanavichit A."/>
            <person name="de Mattos Luiz.A.T."/>
            <person name="Zimmer P.D."/>
            <person name="Malone G."/>
            <person name="Dellagostin O."/>
            <person name="de Oliveira A.C."/>
            <person name="Bevan M."/>
            <person name="Bancroft I."/>
            <person name="Minx P."/>
            <person name="Cordum H."/>
            <person name="Wilson R."/>
            <person name="Cheng Z."/>
            <person name="Jin W."/>
            <person name="Jiang J."/>
            <person name="Leong S.A."/>
            <person name="Iwama H."/>
            <person name="Gojobori T."/>
            <person name="Itoh T."/>
            <person name="Niimura Y."/>
            <person name="Fujii Y."/>
            <person name="Habara T."/>
            <person name="Sakai H."/>
            <person name="Sato Y."/>
            <person name="Wilson G."/>
            <person name="Kumar K."/>
            <person name="McCouch S."/>
            <person name="Juretic N."/>
            <person name="Hoen D."/>
            <person name="Wright S."/>
            <person name="Bruskiewich R."/>
            <person name="Bureau T."/>
            <person name="Miyao A."/>
            <person name="Hirochika H."/>
            <person name="Nishikawa T."/>
            <person name="Kadowaki K."/>
            <person name="Sugiura M."/>
            <person name="Burr B."/>
            <person name="Sasaki T."/>
        </authorList>
    </citation>
    <scope>NUCLEOTIDE SEQUENCE [LARGE SCALE GENOMIC DNA]</scope>
    <source>
        <strain evidence="3">cv. Nipponbare</strain>
    </source>
</reference>
<reference evidence="3" key="2">
    <citation type="journal article" date="2008" name="Nucleic Acids Res.">
        <title>The rice annotation project database (RAP-DB): 2008 update.</title>
        <authorList>
            <consortium name="The rice annotation project (RAP)"/>
        </authorList>
    </citation>
    <scope>GENOME REANNOTATION</scope>
    <source>
        <strain evidence="3">cv. Nipponbare</strain>
    </source>
</reference>
<feature type="region of interest" description="Disordered" evidence="1">
    <location>
        <begin position="329"/>
        <end position="375"/>
    </location>
</feature>
<name>Q0IVK3_ORYSJ</name>
<protein>
    <submittedName>
        <fullName evidence="2">Os10g0566400 protein</fullName>
    </submittedName>
</protein>
<proteinExistence type="predicted"/>
<feature type="region of interest" description="Disordered" evidence="1">
    <location>
        <begin position="117"/>
        <end position="139"/>
    </location>
</feature>
<dbReference type="EMBL" id="AP008216">
    <property type="protein sequence ID" value="BAF27262.1"/>
    <property type="molecule type" value="Genomic_DNA"/>
</dbReference>
<evidence type="ECO:0000313" key="3">
    <source>
        <dbReference type="Proteomes" id="UP000000763"/>
    </source>
</evidence>
<sequence>AHLPPHRQDRKNATREEEIDVVFGCDSAAVAGEEGADGGCAGGGRRWRRRAWGEGGGECERERRGHFAEHPHHRRHRRGDAPRLRLHPLLHPPPVPPLVGVGGRVVLRAGAPRRGAPRVVGGRGGAGGGEGVGGARGGDGAAHLAAAAVHAGVVAGGAPQVVARLRRVPERVPRRRRAPPPPGVPPRVPLPLRRPVAPRQPLLPALPRLHRAPAPAPPGPPPRRARQRQQPPLQPQLRRRRRQRAARGRRRPRLPAPHPPQLRVPRRGGARGRHQATRRRRCAKNRRAKPASAAGGAGGAWAAVVGDPDGVVQLGEVAGAVEQQVEQQMEQPVEQRAVEQPVRRRHGDGGRHGGVVVGHGRRRGARRAAARGGGAGQRVPRLHALAHRGILVIYHSINAQFTRSSTSPAPAIAGELNSTEFEMNYEFLMRLGSAFGHS</sequence>
<dbReference type="Proteomes" id="UP000000763">
    <property type="component" value="Chromosome 10"/>
</dbReference>
<feature type="non-terminal residue" evidence="2">
    <location>
        <position position="1"/>
    </location>
</feature>
<feature type="region of interest" description="Disordered" evidence="1">
    <location>
        <begin position="167"/>
        <end position="300"/>
    </location>
</feature>
<feature type="compositionally biased region" description="Pro residues" evidence="1">
    <location>
        <begin position="179"/>
        <end position="189"/>
    </location>
</feature>
<organism evidence="2 3">
    <name type="scientific">Oryza sativa subsp. japonica</name>
    <name type="common">Rice</name>
    <dbReference type="NCBI Taxonomy" id="39947"/>
    <lineage>
        <taxon>Eukaryota</taxon>
        <taxon>Viridiplantae</taxon>
        <taxon>Streptophyta</taxon>
        <taxon>Embryophyta</taxon>
        <taxon>Tracheophyta</taxon>
        <taxon>Spermatophyta</taxon>
        <taxon>Magnoliopsida</taxon>
        <taxon>Liliopsida</taxon>
        <taxon>Poales</taxon>
        <taxon>Poaceae</taxon>
        <taxon>BOP clade</taxon>
        <taxon>Oryzoideae</taxon>
        <taxon>Oryzeae</taxon>
        <taxon>Oryzinae</taxon>
        <taxon>Oryza</taxon>
        <taxon>Oryza sativa</taxon>
    </lineage>
</organism>
<feature type="compositionally biased region" description="Low complexity" evidence="1">
    <location>
        <begin position="290"/>
        <end position="300"/>
    </location>
</feature>
<dbReference type="KEGG" id="dosa:Os10g0566400"/>